<reference evidence="2" key="1">
    <citation type="submission" date="2022-12" db="EMBL/GenBank/DDBJ databases">
        <title>Reference genome sequencing for broad-spectrum identification of bacterial and archaeal isolates by mass spectrometry.</title>
        <authorList>
            <person name="Sekiguchi Y."/>
            <person name="Tourlousse D.M."/>
        </authorList>
    </citation>
    <scope>NUCLEOTIDE SEQUENCE</scope>
    <source>
        <strain evidence="2">ASRB1</strain>
    </source>
</reference>
<dbReference type="GO" id="GO:0008270">
    <property type="term" value="F:zinc ion binding"/>
    <property type="evidence" value="ECO:0007669"/>
    <property type="project" value="InterPro"/>
</dbReference>
<keyword evidence="3" id="KW-1185">Reference proteome</keyword>
<feature type="domain" description="B box-type" evidence="1">
    <location>
        <begin position="5"/>
        <end position="39"/>
    </location>
</feature>
<accession>A0A9W6FUP1</accession>
<dbReference type="AlphaFoldDB" id="A0A9W6FUP1"/>
<dbReference type="Proteomes" id="UP001144372">
    <property type="component" value="Unassembled WGS sequence"/>
</dbReference>
<dbReference type="SUPFAM" id="SSF57903">
    <property type="entry name" value="FYVE/PHD zinc finger"/>
    <property type="match status" value="1"/>
</dbReference>
<protein>
    <recommendedName>
        <fullName evidence="1">B box-type domain-containing protein</fullName>
    </recommendedName>
</protein>
<dbReference type="RefSeq" id="WP_281794783.1">
    <property type="nucleotide sequence ID" value="NZ_BSDR01000001.1"/>
</dbReference>
<sequence>MQTKEDEKVCGMCGEREFFTTCSGCGIPLCRKCAHLELHGHGCGTVMILYYCRTCVQDPYMNPNAMLREPEK</sequence>
<evidence type="ECO:0000313" key="3">
    <source>
        <dbReference type="Proteomes" id="UP001144372"/>
    </source>
</evidence>
<dbReference type="EMBL" id="BSDR01000001">
    <property type="protein sequence ID" value="GLI35177.1"/>
    <property type="molecule type" value="Genomic_DNA"/>
</dbReference>
<proteinExistence type="predicted"/>
<dbReference type="InterPro" id="IPR011011">
    <property type="entry name" value="Znf_FYVE_PHD"/>
</dbReference>
<dbReference type="PROSITE" id="PS50119">
    <property type="entry name" value="ZF_BBOX"/>
    <property type="match status" value="1"/>
</dbReference>
<organism evidence="2 3">
    <name type="scientific">Desulforhabdus amnigena</name>
    <dbReference type="NCBI Taxonomy" id="40218"/>
    <lineage>
        <taxon>Bacteria</taxon>
        <taxon>Pseudomonadati</taxon>
        <taxon>Thermodesulfobacteriota</taxon>
        <taxon>Syntrophobacteria</taxon>
        <taxon>Syntrophobacterales</taxon>
        <taxon>Syntrophobacteraceae</taxon>
        <taxon>Desulforhabdus</taxon>
    </lineage>
</organism>
<evidence type="ECO:0000259" key="1">
    <source>
        <dbReference type="PROSITE" id="PS50119"/>
    </source>
</evidence>
<name>A0A9W6FUP1_9BACT</name>
<gene>
    <name evidence="2" type="ORF">DAMNIGENAA_26100</name>
</gene>
<dbReference type="InterPro" id="IPR000315">
    <property type="entry name" value="Znf_B-box"/>
</dbReference>
<evidence type="ECO:0000313" key="2">
    <source>
        <dbReference type="EMBL" id="GLI35177.1"/>
    </source>
</evidence>
<comment type="caution">
    <text evidence="2">The sequence shown here is derived from an EMBL/GenBank/DDBJ whole genome shotgun (WGS) entry which is preliminary data.</text>
</comment>